<keyword evidence="5" id="KW-1015">Disulfide bond</keyword>
<evidence type="ECO:0000256" key="6">
    <source>
        <dbReference type="ARBA" id="ARBA00023180"/>
    </source>
</evidence>
<name>A0AAD5SE21_9FUNG</name>
<reference evidence="11" key="1">
    <citation type="submission" date="2020-05" db="EMBL/GenBank/DDBJ databases">
        <title>Phylogenomic resolution of chytrid fungi.</title>
        <authorList>
            <person name="Stajich J.E."/>
            <person name="Amses K."/>
            <person name="Simmons R."/>
            <person name="Seto K."/>
            <person name="Myers J."/>
            <person name="Bonds A."/>
            <person name="Quandt C.A."/>
            <person name="Barry K."/>
            <person name="Liu P."/>
            <person name="Grigoriev I."/>
            <person name="Longcore J.E."/>
            <person name="James T.Y."/>
        </authorList>
    </citation>
    <scope>NUCLEOTIDE SEQUENCE</scope>
    <source>
        <strain evidence="11">JEL0318</strain>
    </source>
</reference>
<evidence type="ECO:0000256" key="5">
    <source>
        <dbReference type="ARBA" id="ARBA00023157"/>
    </source>
</evidence>
<dbReference type="AlphaFoldDB" id="A0AAD5SE21"/>
<dbReference type="GO" id="GO:0005576">
    <property type="term" value="C:extracellular region"/>
    <property type="evidence" value="ECO:0007669"/>
    <property type="project" value="InterPro"/>
</dbReference>
<keyword evidence="3 9" id="KW-0732">Signal</keyword>
<evidence type="ECO:0000259" key="10">
    <source>
        <dbReference type="PROSITE" id="PS51164"/>
    </source>
</evidence>
<dbReference type="InterPro" id="IPR052282">
    <property type="entry name" value="Starch-active_LPMO"/>
</dbReference>
<feature type="chain" id="PRO_5041918195" description="CBM1 domain-containing protein" evidence="9">
    <location>
        <begin position="18"/>
        <end position="271"/>
    </location>
</feature>
<evidence type="ECO:0000313" key="11">
    <source>
        <dbReference type="EMBL" id="KAJ3052324.1"/>
    </source>
</evidence>
<comment type="caution">
    <text evidence="11">The sequence shown here is derived from an EMBL/GenBank/DDBJ whole genome shotgun (WGS) entry which is preliminary data.</text>
</comment>
<feature type="compositionally biased region" description="Polar residues" evidence="8">
    <location>
        <begin position="29"/>
        <end position="50"/>
    </location>
</feature>
<evidence type="ECO:0000256" key="3">
    <source>
        <dbReference type="ARBA" id="ARBA00022729"/>
    </source>
</evidence>
<dbReference type="Pfam" id="PF00734">
    <property type="entry name" value="CBM_1"/>
    <property type="match status" value="1"/>
</dbReference>
<evidence type="ECO:0000256" key="2">
    <source>
        <dbReference type="ARBA" id="ARBA00022723"/>
    </source>
</evidence>
<organism evidence="11 12">
    <name type="scientific">Rhizophlyctis rosea</name>
    <dbReference type="NCBI Taxonomy" id="64517"/>
    <lineage>
        <taxon>Eukaryota</taxon>
        <taxon>Fungi</taxon>
        <taxon>Fungi incertae sedis</taxon>
        <taxon>Chytridiomycota</taxon>
        <taxon>Chytridiomycota incertae sedis</taxon>
        <taxon>Chytridiomycetes</taxon>
        <taxon>Rhizophlyctidales</taxon>
        <taxon>Rhizophlyctidaceae</taxon>
        <taxon>Rhizophlyctis</taxon>
    </lineage>
</organism>
<keyword evidence="12" id="KW-1185">Reference proteome</keyword>
<dbReference type="PANTHER" id="PTHR36575:SF2">
    <property type="entry name" value="CHITIN-BINDING TYPE-4 DOMAIN-CONTAINING PROTEIN-RELATED"/>
    <property type="match status" value="1"/>
</dbReference>
<dbReference type="InterPro" id="IPR000254">
    <property type="entry name" value="CBD"/>
</dbReference>
<dbReference type="PANTHER" id="PTHR36575">
    <property type="entry name" value="BINDING PROTEIN, PUTATIVE (AFU_ORTHOLOGUE AFUA_1G14430)-RELATED"/>
    <property type="match status" value="1"/>
</dbReference>
<evidence type="ECO:0000256" key="7">
    <source>
        <dbReference type="ARBA" id="ARBA00034311"/>
    </source>
</evidence>
<dbReference type="SUPFAM" id="SSF57180">
    <property type="entry name" value="Cellulose-binding domain"/>
    <property type="match status" value="1"/>
</dbReference>
<evidence type="ECO:0000256" key="4">
    <source>
        <dbReference type="ARBA" id="ARBA00023008"/>
    </source>
</evidence>
<gene>
    <name evidence="11" type="ORF">HK097_006524</name>
</gene>
<dbReference type="PROSITE" id="PS00562">
    <property type="entry name" value="CBM1_1"/>
    <property type="match status" value="1"/>
</dbReference>
<dbReference type="InterPro" id="IPR035971">
    <property type="entry name" value="CBD_sf"/>
</dbReference>
<protein>
    <recommendedName>
        <fullName evidence="10">CBM1 domain-containing protein</fullName>
    </recommendedName>
</protein>
<feature type="signal peptide" evidence="9">
    <location>
        <begin position="1"/>
        <end position="17"/>
    </location>
</feature>
<feature type="region of interest" description="Disordered" evidence="8">
    <location>
        <begin position="26"/>
        <end position="69"/>
    </location>
</feature>
<dbReference type="GO" id="GO:0030248">
    <property type="term" value="F:cellulose binding"/>
    <property type="evidence" value="ECO:0007669"/>
    <property type="project" value="InterPro"/>
</dbReference>
<evidence type="ECO:0000256" key="8">
    <source>
        <dbReference type="SAM" id="MobiDB-lite"/>
    </source>
</evidence>
<comment type="cofactor">
    <cofactor evidence="1">
        <name>Cu(2+)</name>
        <dbReference type="ChEBI" id="CHEBI:29036"/>
    </cofactor>
</comment>
<evidence type="ECO:0000256" key="9">
    <source>
        <dbReference type="SAM" id="SignalP"/>
    </source>
</evidence>
<dbReference type="EMBL" id="JADGJD010000305">
    <property type="protein sequence ID" value="KAJ3052324.1"/>
    <property type="molecule type" value="Genomic_DNA"/>
</dbReference>
<evidence type="ECO:0000313" key="12">
    <source>
        <dbReference type="Proteomes" id="UP001212841"/>
    </source>
</evidence>
<accession>A0AAD5SE21</accession>
<feature type="domain" description="CBM1" evidence="10">
    <location>
        <begin position="235"/>
        <end position="271"/>
    </location>
</feature>
<keyword evidence="4" id="KW-0186">Copper</keyword>
<dbReference type="PROSITE" id="PS51164">
    <property type="entry name" value="CBM1_2"/>
    <property type="match status" value="1"/>
</dbReference>
<evidence type="ECO:0000256" key="1">
    <source>
        <dbReference type="ARBA" id="ARBA00001973"/>
    </source>
</evidence>
<keyword evidence="6" id="KW-0325">Glycoprotein</keyword>
<dbReference type="InterPro" id="IPR004302">
    <property type="entry name" value="Cellulose/chitin-bd_N"/>
</dbReference>
<dbReference type="Proteomes" id="UP001212841">
    <property type="component" value="Unassembled WGS sequence"/>
</dbReference>
<proteinExistence type="inferred from homology"/>
<dbReference type="Pfam" id="PF03067">
    <property type="entry name" value="LPMO_10"/>
    <property type="match status" value="1"/>
</dbReference>
<dbReference type="SMART" id="SM00236">
    <property type="entry name" value="fCBD"/>
    <property type="match status" value="1"/>
</dbReference>
<comment type="similarity">
    <text evidence="7">Belongs to the polysaccharide monooxygenase AA13 family.</text>
</comment>
<dbReference type="GO" id="GO:0005975">
    <property type="term" value="P:carbohydrate metabolic process"/>
    <property type="evidence" value="ECO:0007669"/>
    <property type="project" value="InterPro"/>
</dbReference>
<dbReference type="GO" id="GO:0046872">
    <property type="term" value="F:metal ion binding"/>
    <property type="evidence" value="ECO:0007669"/>
    <property type="project" value="UniProtKB-KW"/>
</dbReference>
<sequence>MQYTLASVFAILPLVAAHGQMLSPEVRKSSSAQNSDYLRNPLNLRTSPTGSPMEPCGGMSRGDSSTLATSVSPNQNLNVNWEIGLWTGLALHQGTIDIQISADGSESNWETLTTVDLNGKSTVEATPKDVNVKLPSSLGSNPVLRWYWKAGLTGETYINCADLTTNGGVSSGGNNNNNNNDWGNNNGGNSDNGNSNDNGGDNNNWNSNANTAWSNDNGTNNNNNGGSSSGHDNSGCQPQWAQCGGTAWTGSTCCQSGSSCKYDNEWYSQCQ</sequence>
<feature type="region of interest" description="Disordered" evidence="8">
    <location>
        <begin position="169"/>
        <end position="231"/>
    </location>
</feature>
<keyword evidence="2" id="KW-0479">Metal-binding</keyword>